<feature type="domain" description="Pyrroline-5-carboxylate reductase catalytic N-terminal" evidence="3">
    <location>
        <begin position="3"/>
        <end position="94"/>
    </location>
</feature>
<name>A0A1H0VVK1_9BACT</name>
<dbReference type="OrthoDB" id="9805754at2"/>
<reference evidence="4 5" key="1">
    <citation type="submission" date="2016-10" db="EMBL/GenBank/DDBJ databases">
        <authorList>
            <person name="de Groot N.N."/>
        </authorList>
    </citation>
    <scope>NUCLEOTIDE SEQUENCE [LARGE SCALE GENOMIC DNA]</scope>
    <source>
        <strain evidence="4 5">DSM 12130</strain>
    </source>
</reference>
<dbReference type="PANTHER" id="PTHR11645:SF13">
    <property type="entry name" value="PYRROLINE-5-CARBOXYLATE REDUCTASE CATALYTIC N-TERMINAL DOMAIN-CONTAINING PROTEIN"/>
    <property type="match status" value="1"/>
</dbReference>
<dbReference type="SUPFAM" id="SSF51735">
    <property type="entry name" value="NAD(P)-binding Rossmann-fold domains"/>
    <property type="match status" value="1"/>
</dbReference>
<evidence type="ECO:0000313" key="4">
    <source>
        <dbReference type="EMBL" id="SDP82589.1"/>
    </source>
</evidence>
<sequence>MNLGFIGVGNIGKAIITGLCTCPTPPGKILIYDVDEAKCLSIAKHHKQVEIALDNQDLLDRVDCVFLCVIPQIAPQVLLPLNFREDLLVISVIAIRPTKEIGEYVAPAKILIRAVPLPSIAYQVGPLIYYPDNDTVAELFARTARAIPVESESDLIILSAITGLIAPYYSLVNALSGWAASAGIDKDIAIQYTLGMFDVLNYQAMKHEATLDELSAEAATFGGLNDQALRELKRHKAFDPFVNALDLLLQRLGLEANQR</sequence>
<dbReference type="GO" id="GO:0004735">
    <property type="term" value="F:pyrroline-5-carboxylate reductase activity"/>
    <property type="evidence" value="ECO:0007669"/>
    <property type="project" value="InterPro"/>
</dbReference>
<organism evidence="4 5">
    <name type="scientific">Desulforhopalus singaporensis</name>
    <dbReference type="NCBI Taxonomy" id="91360"/>
    <lineage>
        <taxon>Bacteria</taxon>
        <taxon>Pseudomonadati</taxon>
        <taxon>Thermodesulfobacteriota</taxon>
        <taxon>Desulfobulbia</taxon>
        <taxon>Desulfobulbales</taxon>
        <taxon>Desulfocapsaceae</taxon>
        <taxon>Desulforhopalus</taxon>
    </lineage>
</organism>
<keyword evidence="5" id="KW-1185">Reference proteome</keyword>
<keyword evidence="2" id="KW-0521">NADP</keyword>
<dbReference type="Proteomes" id="UP000199073">
    <property type="component" value="Unassembled WGS sequence"/>
</dbReference>
<dbReference type="Gene3D" id="3.40.50.720">
    <property type="entry name" value="NAD(P)-binding Rossmann-like Domain"/>
    <property type="match status" value="1"/>
</dbReference>
<evidence type="ECO:0000256" key="2">
    <source>
        <dbReference type="PIRSR" id="PIRSR000193-1"/>
    </source>
</evidence>
<dbReference type="GO" id="GO:0055129">
    <property type="term" value="P:L-proline biosynthetic process"/>
    <property type="evidence" value="ECO:0007669"/>
    <property type="project" value="TreeGrafter"/>
</dbReference>
<protein>
    <submittedName>
        <fullName evidence="4">Pyrroline-5-carboxylate reductase</fullName>
    </submittedName>
</protein>
<evidence type="ECO:0000256" key="1">
    <source>
        <dbReference type="ARBA" id="ARBA00005525"/>
    </source>
</evidence>
<evidence type="ECO:0000259" key="3">
    <source>
        <dbReference type="Pfam" id="PF03807"/>
    </source>
</evidence>
<dbReference type="InterPro" id="IPR036291">
    <property type="entry name" value="NAD(P)-bd_dom_sf"/>
</dbReference>
<dbReference type="EMBL" id="FNJI01000070">
    <property type="protein sequence ID" value="SDP82589.1"/>
    <property type="molecule type" value="Genomic_DNA"/>
</dbReference>
<dbReference type="RefSeq" id="WP_092226176.1">
    <property type="nucleotide sequence ID" value="NZ_FNJI01000070.1"/>
</dbReference>
<dbReference type="AlphaFoldDB" id="A0A1H0VVK1"/>
<dbReference type="PIRSF" id="PIRSF000193">
    <property type="entry name" value="Pyrrol-5-carb_rd"/>
    <property type="match status" value="1"/>
</dbReference>
<dbReference type="Pfam" id="PF03807">
    <property type="entry name" value="F420_oxidored"/>
    <property type="match status" value="1"/>
</dbReference>
<dbReference type="InterPro" id="IPR008927">
    <property type="entry name" value="6-PGluconate_DH-like_C_sf"/>
</dbReference>
<dbReference type="SUPFAM" id="SSF48179">
    <property type="entry name" value="6-phosphogluconate dehydrogenase C-terminal domain-like"/>
    <property type="match status" value="1"/>
</dbReference>
<feature type="binding site" evidence="2">
    <location>
        <position position="55"/>
    </location>
    <ligand>
        <name>NADPH</name>
        <dbReference type="ChEBI" id="CHEBI:57783"/>
    </ligand>
</feature>
<comment type="similarity">
    <text evidence="1">Belongs to the pyrroline-5-carboxylate reductase family.</text>
</comment>
<proteinExistence type="inferred from homology"/>
<evidence type="ECO:0000313" key="5">
    <source>
        <dbReference type="Proteomes" id="UP000199073"/>
    </source>
</evidence>
<gene>
    <name evidence="4" type="ORF">SAMN05660330_04272</name>
</gene>
<dbReference type="InterPro" id="IPR000304">
    <property type="entry name" value="Pyrroline-COOH_reductase"/>
</dbReference>
<accession>A0A1H0VVK1</accession>
<dbReference type="InterPro" id="IPR028939">
    <property type="entry name" value="P5C_Rdtase_cat_N"/>
</dbReference>
<dbReference type="PANTHER" id="PTHR11645">
    <property type="entry name" value="PYRROLINE-5-CARBOXYLATE REDUCTASE"/>
    <property type="match status" value="1"/>
</dbReference>
<dbReference type="STRING" id="91360.SAMN05660330_04272"/>